<dbReference type="InterPro" id="IPR008756">
    <property type="entry name" value="Peptidase_M56"/>
</dbReference>
<dbReference type="SUPFAM" id="SSF110296">
    <property type="entry name" value="Oligoxyloglucan reducing end-specific cellobiohydrolase"/>
    <property type="match status" value="1"/>
</dbReference>
<dbReference type="AlphaFoldDB" id="A0A919YQ47"/>
<dbReference type="InterPro" id="IPR015943">
    <property type="entry name" value="WD40/YVTN_repeat-like_dom_sf"/>
</dbReference>
<feature type="transmembrane region" description="Helical" evidence="1">
    <location>
        <begin position="38"/>
        <end position="56"/>
    </location>
</feature>
<name>A0A919YQ47_9BACL</name>
<dbReference type="Proteomes" id="UP000683139">
    <property type="component" value="Unassembled WGS sequence"/>
</dbReference>
<evidence type="ECO:0000259" key="2">
    <source>
        <dbReference type="Pfam" id="PF05569"/>
    </source>
</evidence>
<dbReference type="InterPro" id="IPR052173">
    <property type="entry name" value="Beta-lactam_resp_regulator"/>
</dbReference>
<proteinExistence type="predicted"/>
<feature type="transmembrane region" description="Helical" evidence="1">
    <location>
        <begin position="338"/>
        <end position="359"/>
    </location>
</feature>
<reference evidence="3" key="1">
    <citation type="submission" date="2021-03" db="EMBL/GenBank/DDBJ databases">
        <title>Antimicrobial resistance genes in bacteria isolated from Japanese honey, and their potential for conferring macrolide and lincosamide resistance in the American foulbrood pathogen Paenibacillus larvae.</title>
        <authorList>
            <person name="Okamoto M."/>
            <person name="Kumagai M."/>
            <person name="Kanamori H."/>
            <person name="Takamatsu D."/>
        </authorList>
    </citation>
    <scope>NUCLEOTIDE SEQUENCE</scope>
    <source>
        <strain evidence="3">J40TS1</strain>
    </source>
</reference>
<dbReference type="CDD" id="cd07341">
    <property type="entry name" value="M56_BlaR1_MecR1_like"/>
    <property type="match status" value="1"/>
</dbReference>
<organism evidence="3 4">
    <name type="scientific">Paenibacillus montaniterrae</name>
    <dbReference type="NCBI Taxonomy" id="429341"/>
    <lineage>
        <taxon>Bacteria</taxon>
        <taxon>Bacillati</taxon>
        <taxon>Bacillota</taxon>
        <taxon>Bacilli</taxon>
        <taxon>Bacillales</taxon>
        <taxon>Paenibacillaceae</taxon>
        <taxon>Paenibacillus</taxon>
    </lineage>
</organism>
<feature type="transmembrane region" description="Helical" evidence="1">
    <location>
        <begin position="6"/>
        <end position="26"/>
    </location>
</feature>
<sequence>MLEEIFIDILLISFTTSLLIIAMAIASPKLRKHYSAKWRYWIWLIIAIRLLLPFNLSFDDSIISIDITDRSALQAIFQGAPSSTMQFEMSVAPQPVSAVSDPALQPESQSALQPAAQPIHTDASTFNLSSLLQSLAWIWLLGVLVVLLYHISSYLFFRKQALRWSKPFIAQEQEMDLAGVFKEMGIKRASVTVLVSEKAPNPMLVGIFKPVLLLPHQYYDRNQLIFIVKHELIHYKRHDIFYKLMLMLVQAIHWFNPIVWFMSREASRELEIYCDETLVAAHDLAYRKQYCEAILDAMQGPKSRKLALSTNFTGGVQTMQQRFISILTMNKKRNGLSVFVPALFLIISVSVLAACTNIVKAGEEMKPGTIYSSPAYASIVTFDAGNSYSIDEEGNILISYRDGEVIAKSPVKVDPAKAAWENGISESGFFISEDKTAIVYNASENEPLQIHVAISDDMGKTWSNSIIEGASGSELFIGFTNKKDGWMTVGNSAGVARALNFVYQTSDGGKTWQEIGNPNEVYAEHLTGVGFSSKEIGFFGYRYFADYGPVIYWTQDQGLSWERLMVSLPDEFERYRKNPLSPTFNGKEGYFPIELIDPDIGFAGVIYLVSDDYGRSWEYDAAYDQLKK</sequence>
<comment type="caution">
    <text evidence="3">The sequence shown here is derived from an EMBL/GenBank/DDBJ whole genome shotgun (WGS) entry which is preliminary data.</text>
</comment>
<dbReference type="Gene3D" id="2.130.10.10">
    <property type="entry name" value="YVTN repeat-like/Quinoprotein amine dehydrogenase"/>
    <property type="match status" value="1"/>
</dbReference>
<keyword evidence="1" id="KW-0472">Membrane</keyword>
<feature type="domain" description="Peptidase M56" evidence="2">
    <location>
        <begin position="9"/>
        <end position="324"/>
    </location>
</feature>
<feature type="transmembrane region" description="Helical" evidence="1">
    <location>
        <begin position="136"/>
        <end position="157"/>
    </location>
</feature>
<evidence type="ECO:0000256" key="1">
    <source>
        <dbReference type="SAM" id="Phobius"/>
    </source>
</evidence>
<protein>
    <recommendedName>
        <fullName evidence="2">Peptidase M56 domain-containing protein</fullName>
    </recommendedName>
</protein>
<evidence type="ECO:0000313" key="3">
    <source>
        <dbReference type="EMBL" id="GIP17365.1"/>
    </source>
</evidence>
<dbReference type="RefSeq" id="WP_213516595.1">
    <property type="nucleotide sequence ID" value="NZ_BOSE01000005.1"/>
</dbReference>
<dbReference type="EMBL" id="BOSE01000005">
    <property type="protein sequence ID" value="GIP17365.1"/>
    <property type="molecule type" value="Genomic_DNA"/>
</dbReference>
<keyword evidence="1" id="KW-1133">Transmembrane helix</keyword>
<gene>
    <name evidence="3" type="ORF">J40TS1_30070</name>
</gene>
<accession>A0A919YQ47</accession>
<keyword evidence="1" id="KW-0812">Transmembrane</keyword>
<evidence type="ECO:0000313" key="4">
    <source>
        <dbReference type="Proteomes" id="UP000683139"/>
    </source>
</evidence>
<dbReference type="CDD" id="cd15482">
    <property type="entry name" value="Sialidase_non-viral"/>
    <property type="match status" value="1"/>
</dbReference>
<dbReference type="PANTHER" id="PTHR34978">
    <property type="entry name" value="POSSIBLE SENSOR-TRANSDUCER PROTEIN BLAR"/>
    <property type="match status" value="1"/>
</dbReference>
<keyword evidence="4" id="KW-1185">Reference proteome</keyword>
<dbReference type="Pfam" id="PF05569">
    <property type="entry name" value="Peptidase_M56"/>
    <property type="match status" value="1"/>
</dbReference>
<dbReference type="PANTHER" id="PTHR34978:SF3">
    <property type="entry name" value="SLR0241 PROTEIN"/>
    <property type="match status" value="1"/>
</dbReference>